<proteinExistence type="predicted"/>
<reference evidence="4" key="1">
    <citation type="submission" date="2012-12" db="EMBL/GenBank/DDBJ databases">
        <authorList>
            <person name="Hellsten U."/>
            <person name="Grimwood J."/>
            <person name="Chapman J.A."/>
            <person name="Shapiro H."/>
            <person name="Aerts A."/>
            <person name="Otillar R.P."/>
            <person name="Terry A.Y."/>
            <person name="Boore J.L."/>
            <person name="Simakov O."/>
            <person name="Marletaz F."/>
            <person name="Cho S.-J."/>
            <person name="Edsinger-Gonzales E."/>
            <person name="Havlak P."/>
            <person name="Kuo D.-H."/>
            <person name="Larsson T."/>
            <person name="Lv J."/>
            <person name="Arendt D."/>
            <person name="Savage R."/>
            <person name="Osoegawa K."/>
            <person name="de Jong P."/>
            <person name="Lindberg D.R."/>
            <person name="Seaver E.C."/>
            <person name="Weisblat D.A."/>
            <person name="Putnam N.H."/>
            <person name="Grigoriev I.V."/>
            <person name="Rokhsar D.S."/>
        </authorList>
    </citation>
    <scope>NUCLEOTIDE SEQUENCE</scope>
    <source>
        <strain evidence="4">I ESC-2004</strain>
    </source>
</reference>
<dbReference type="EnsemblMetazoa" id="CapteT221707">
    <property type="protein sequence ID" value="CapteP221707"/>
    <property type="gene ID" value="CapteG221707"/>
</dbReference>
<protein>
    <submittedName>
        <fullName evidence="2 3">Uncharacterized protein</fullName>
    </submittedName>
</protein>
<sequence length="152" mass="16728">MNLGIIFCLIVACLLFAAQSEARGVSRGLSSVRRSRFLSTRSSRFSRSSSRFSGSWLAARDIDVARRSSSDLDEEPTICQNEHDFQMANGTKYTQFICPMTGQDPDYNNCCGPKDRQVCCQSGGVWKSWSKVVRAAVGMVAGIGSKVKEMLP</sequence>
<evidence type="ECO:0000313" key="4">
    <source>
        <dbReference type="Proteomes" id="UP000014760"/>
    </source>
</evidence>
<dbReference type="EMBL" id="KB311286">
    <property type="protein sequence ID" value="ELT89573.1"/>
    <property type="molecule type" value="Genomic_DNA"/>
</dbReference>
<keyword evidence="4" id="KW-1185">Reference proteome</keyword>
<reference evidence="2 4" key="2">
    <citation type="journal article" date="2013" name="Nature">
        <title>Insights into bilaterian evolution from three spiralian genomes.</title>
        <authorList>
            <person name="Simakov O."/>
            <person name="Marletaz F."/>
            <person name="Cho S.J."/>
            <person name="Edsinger-Gonzales E."/>
            <person name="Havlak P."/>
            <person name="Hellsten U."/>
            <person name="Kuo D.H."/>
            <person name="Larsson T."/>
            <person name="Lv J."/>
            <person name="Arendt D."/>
            <person name="Savage R."/>
            <person name="Osoegawa K."/>
            <person name="de Jong P."/>
            <person name="Grimwood J."/>
            <person name="Chapman J.A."/>
            <person name="Shapiro H."/>
            <person name="Aerts A."/>
            <person name="Otillar R.P."/>
            <person name="Terry A.Y."/>
            <person name="Boore J.L."/>
            <person name="Grigoriev I.V."/>
            <person name="Lindberg D.R."/>
            <person name="Seaver E.C."/>
            <person name="Weisblat D.A."/>
            <person name="Putnam N.H."/>
            <person name="Rokhsar D.S."/>
        </authorList>
    </citation>
    <scope>NUCLEOTIDE SEQUENCE</scope>
    <source>
        <strain evidence="2 4">I ESC-2004</strain>
    </source>
</reference>
<dbReference type="Proteomes" id="UP000014760">
    <property type="component" value="Unassembled WGS sequence"/>
</dbReference>
<reference evidence="3" key="3">
    <citation type="submission" date="2015-06" db="UniProtKB">
        <authorList>
            <consortium name="EnsemblMetazoa"/>
        </authorList>
    </citation>
    <scope>IDENTIFICATION</scope>
</reference>
<accession>R7T7Z4</accession>
<evidence type="ECO:0000256" key="1">
    <source>
        <dbReference type="SAM" id="SignalP"/>
    </source>
</evidence>
<dbReference type="HOGENOM" id="CLU_1724073_0_0_1"/>
<evidence type="ECO:0000313" key="3">
    <source>
        <dbReference type="EnsemblMetazoa" id="CapteP221707"/>
    </source>
</evidence>
<keyword evidence="1" id="KW-0732">Signal</keyword>
<feature type="signal peptide" evidence="1">
    <location>
        <begin position="1"/>
        <end position="22"/>
    </location>
</feature>
<name>R7T7Z4_CAPTE</name>
<dbReference type="OrthoDB" id="6158295at2759"/>
<organism evidence="2">
    <name type="scientific">Capitella teleta</name>
    <name type="common">Polychaete worm</name>
    <dbReference type="NCBI Taxonomy" id="283909"/>
    <lineage>
        <taxon>Eukaryota</taxon>
        <taxon>Metazoa</taxon>
        <taxon>Spiralia</taxon>
        <taxon>Lophotrochozoa</taxon>
        <taxon>Annelida</taxon>
        <taxon>Polychaeta</taxon>
        <taxon>Sedentaria</taxon>
        <taxon>Scolecida</taxon>
        <taxon>Capitellidae</taxon>
        <taxon>Capitella</taxon>
    </lineage>
</organism>
<dbReference type="AlphaFoldDB" id="R7T7Z4"/>
<gene>
    <name evidence="2" type="ORF">CAPTEDRAFT_221707</name>
</gene>
<evidence type="ECO:0000313" key="2">
    <source>
        <dbReference type="EMBL" id="ELT89573.1"/>
    </source>
</evidence>
<dbReference type="EMBL" id="AMQN01014787">
    <property type="status" value="NOT_ANNOTATED_CDS"/>
    <property type="molecule type" value="Genomic_DNA"/>
</dbReference>
<feature type="chain" id="PRO_5008786732" evidence="1">
    <location>
        <begin position="23"/>
        <end position="152"/>
    </location>
</feature>
<dbReference type="EMBL" id="AMQN01014788">
    <property type="status" value="NOT_ANNOTATED_CDS"/>
    <property type="molecule type" value="Genomic_DNA"/>
</dbReference>